<dbReference type="Pfam" id="PF16507">
    <property type="entry name" value="HEAT_PSME4_mid"/>
    <property type="match status" value="2"/>
</dbReference>
<dbReference type="GO" id="GO:0016504">
    <property type="term" value="F:peptidase activator activity"/>
    <property type="evidence" value="ECO:0007669"/>
    <property type="project" value="InterPro"/>
</dbReference>
<protein>
    <recommendedName>
        <fullName evidence="1">Proteasome activator Blm10 middle HEAT repeats region domain-containing protein</fullName>
    </recommendedName>
</protein>
<dbReference type="PANTHER" id="PTHR32170">
    <property type="entry name" value="PROTEASOME ACTIVATOR COMPLEX SUBUNIT 4"/>
    <property type="match status" value="1"/>
</dbReference>
<dbReference type="InterPro" id="IPR016024">
    <property type="entry name" value="ARM-type_fold"/>
</dbReference>
<name>A0A6U4M1T9_HEMAN</name>
<reference evidence="2" key="1">
    <citation type="submission" date="2021-01" db="EMBL/GenBank/DDBJ databases">
        <authorList>
            <person name="Corre E."/>
            <person name="Pelletier E."/>
            <person name="Niang G."/>
            <person name="Scheremetjew M."/>
            <person name="Finn R."/>
            <person name="Kale V."/>
            <person name="Holt S."/>
            <person name="Cochrane G."/>
            <person name="Meng A."/>
            <person name="Brown T."/>
            <person name="Cohen L."/>
        </authorList>
    </citation>
    <scope>NUCLEOTIDE SEQUENCE</scope>
    <source>
        <strain evidence="2">CCMP644</strain>
    </source>
</reference>
<dbReference type="GO" id="GO:0070628">
    <property type="term" value="F:proteasome binding"/>
    <property type="evidence" value="ECO:0007669"/>
    <property type="project" value="InterPro"/>
</dbReference>
<dbReference type="GO" id="GO:0005634">
    <property type="term" value="C:nucleus"/>
    <property type="evidence" value="ECO:0007669"/>
    <property type="project" value="TreeGrafter"/>
</dbReference>
<dbReference type="InterPro" id="IPR032430">
    <property type="entry name" value="Blm10_mid"/>
</dbReference>
<dbReference type="GO" id="GO:0010499">
    <property type="term" value="P:proteasomal ubiquitin-independent protein catabolic process"/>
    <property type="evidence" value="ECO:0007669"/>
    <property type="project" value="TreeGrafter"/>
</dbReference>
<dbReference type="EMBL" id="HBFX01022652">
    <property type="protein sequence ID" value="CAD8959322.1"/>
    <property type="molecule type" value="Transcribed_RNA"/>
</dbReference>
<feature type="domain" description="Proteasome activator Blm10 middle HEAT repeats region" evidence="1">
    <location>
        <begin position="524"/>
        <end position="760"/>
    </location>
</feature>
<organism evidence="2">
    <name type="scientific">Hemiselmis andersenii</name>
    <name type="common">Cryptophyte alga</name>
    <dbReference type="NCBI Taxonomy" id="464988"/>
    <lineage>
        <taxon>Eukaryota</taxon>
        <taxon>Cryptophyceae</taxon>
        <taxon>Cryptomonadales</taxon>
        <taxon>Hemiselmidaceae</taxon>
        <taxon>Hemiselmis</taxon>
    </lineage>
</organism>
<dbReference type="PANTHER" id="PTHR32170:SF3">
    <property type="entry name" value="PROTEASOME ACTIVATOR COMPLEX SUBUNIT 4"/>
    <property type="match status" value="1"/>
</dbReference>
<gene>
    <name evidence="2" type="ORF">HAND00432_LOCUS13831</name>
</gene>
<accession>A0A6U4M1T9</accession>
<dbReference type="AlphaFoldDB" id="A0A6U4M1T9"/>
<evidence type="ECO:0000313" key="2">
    <source>
        <dbReference type="EMBL" id="CAD8959322.1"/>
    </source>
</evidence>
<evidence type="ECO:0000259" key="1">
    <source>
        <dbReference type="Pfam" id="PF16507"/>
    </source>
</evidence>
<dbReference type="GO" id="GO:0005829">
    <property type="term" value="C:cytosol"/>
    <property type="evidence" value="ECO:0007669"/>
    <property type="project" value="TreeGrafter"/>
</dbReference>
<feature type="non-terminal residue" evidence="2">
    <location>
        <position position="764"/>
    </location>
</feature>
<feature type="domain" description="Proteasome activator Blm10 middle HEAT repeats region" evidence="1">
    <location>
        <begin position="324"/>
        <end position="508"/>
    </location>
</feature>
<proteinExistence type="predicted"/>
<dbReference type="InterPro" id="IPR035309">
    <property type="entry name" value="PSME4"/>
</dbReference>
<dbReference type="SUPFAM" id="SSF48371">
    <property type="entry name" value="ARM repeat"/>
    <property type="match status" value="1"/>
</dbReference>
<sequence>MPIDLLRHLPIEQEALRQEGERLANEAEKLYANILLRGSSRSVLPGVAFLELKYTPPAEQLSRIVQLLLKIFECAHGDITGEARAAKALGQVLKRLIKCPDLPPPGSPNRITVPWRPIYACLLRVQFRGASWESAAAGEADQIVGTEAAKFHYQSLLAFARRARNFFPAGAAEEILDELRPYFCPHDERHFLRAAALLSWFLPDEMKDPAGVLAELAGVWDLVAHGHEWNLIWWTVFSRMARHNPQEVVPALQPLLPRLFDALLRTIGVPTGKSAPSRPDRTGWPGDLAWLVEGRNAKKDCVRKFCRMAVYTLGPDSATWAHMTTLLSYTAPFFHPLNEGDHTSSLLQLLSLMSLNYAKRVGIEAGRHSVKKPWKGAYKLTAEDSERLVETLLPLTLTAFASKDSTTQFLTSQGIKDLSSVCPDKVTPKVLEMLLPAIENVMRPHEVVGAIMLTSTMASQLLRVEGGLDMIGQVLRLTVAGVDLNDPGKTMYTFRMLMSILSQVPLMDPADLPPGSSKPETLYGLQEWAVEMIDRVFSVLDNVPSLKKGFYMGQVLSATLGRFFDAFLGQMSPTLRSMAVHRIARRVTQNLCPPAQKYVGCIVDSAVYASPQEALRLLLPPLCDKVAPGGALNASESEVVYYTHMLGHCLKRAGPHSAPYAARLEGVIGCVAMHDEKKYSKEGQKLLRKYLRGLVDVLPADFRSLPPARWDANGVIVGDYAECCGVRQPPSDCSVGFRIPTPDCLARARAIVDKFSAPALALVG</sequence>